<evidence type="ECO:0000256" key="5">
    <source>
        <dbReference type="SAM" id="MobiDB-lite"/>
    </source>
</evidence>
<feature type="compositionally biased region" description="Acidic residues" evidence="5">
    <location>
        <begin position="248"/>
        <end position="262"/>
    </location>
</feature>
<evidence type="ECO:0000256" key="2">
    <source>
        <dbReference type="ARBA" id="ARBA00022517"/>
    </source>
</evidence>
<dbReference type="GO" id="GO:0000463">
    <property type="term" value="P:maturation of LSU-rRNA from tricistronic rRNA transcript (SSU-rRNA, 5.8S rRNA, LSU-rRNA)"/>
    <property type="evidence" value="ECO:0007669"/>
    <property type="project" value="TreeGrafter"/>
</dbReference>
<keyword evidence="4" id="KW-0539">Nucleus</keyword>
<evidence type="ECO:0000256" key="4">
    <source>
        <dbReference type="ARBA" id="ARBA00023242"/>
    </source>
</evidence>
<feature type="region of interest" description="Disordered" evidence="5">
    <location>
        <begin position="1"/>
        <end position="75"/>
    </location>
</feature>
<evidence type="ECO:0000256" key="3">
    <source>
        <dbReference type="ARBA" id="ARBA00022552"/>
    </source>
</evidence>
<dbReference type="InterPro" id="IPR001357">
    <property type="entry name" value="BRCT_dom"/>
</dbReference>
<dbReference type="GO" id="GO:0003723">
    <property type="term" value="F:RNA binding"/>
    <property type="evidence" value="ECO:0007669"/>
    <property type="project" value="TreeGrafter"/>
</dbReference>
<evidence type="ECO:0000259" key="6">
    <source>
        <dbReference type="PROSITE" id="PS50172"/>
    </source>
</evidence>
<dbReference type="EMBL" id="HBIN01006496">
    <property type="protein sequence ID" value="CAE0434452.1"/>
    <property type="molecule type" value="Transcribed_RNA"/>
</dbReference>
<dbReference type="InterPro" id="IPR010613">
    <property type="entry name" value="PES"/>
</dbReference>
<dbReference type="CDD" id="cd17709">
    <property type="entry name" value="BRCT_pescadillo_like"/>
    <property type="match status" value="1"/>
</dbReference>
<keyword evidence="2" id="KW-0690">Ribosome biogenesis</keyword>
<gene>
    <name evidence="7" type="ORF">ASTO00021_LOCUS4750</name>
</gene>
<dbReference type="Gene3D" id="3.40.50.10190">
    <property type="entry name" value="BRCT domain"/>
    <property type="match status" value="1"/>
</dbReference>
<dbReference type="PANTHER" id="PTHR12221">
    <property type="entry name" value="PESCADILLO - RELATED"/>
    <property type="match status" value="1"/>
</dbReference>
<feature type="compositionally biased region" description="Basic and acidic residues" evidence="5">
    <location>
        <begin position="263"/>
        <end position="280"/>
    </location>
</feature>
<feature type="compositionally biased region" description="Basic and acidic residues" evidence="5">
    <location>
        <begin position="319"/>
        <end position="337"/>
    </location>
</feature>
<dbReference type="AlphaFoldDB" id="A0A7S3LM16"/>
<dbReference type="SMART" id="SM00292">
    <property type="entry name" value="BRCT"/>
    <property type="match status" value="1"/>
</dbReference>
<dbReference type="SUPFAM" id="SSF52113">
    <property type="entry name" value="BRCT domain"/>
    <property type="match status" value="1"/>
</dbReference>
<feature type="region of interest" description="Disordered" evidence="5">
    <location>
        <begin position="415"/>
        <end position="444"/>
    </location>
</feature>
<feature type="compositionally biased region" description="Basic and acidic residues" evidence="5">
    <location>
        <begin position="1"/>
        <end position="37"/>
    </location>
</feature>
<protein>
    <recommendedName>
        <fullName evidence="6">BRCT domain-containing protein</fullName>
    </recommendedName>
</protein>
<reference evidence="7" key="1">
    <citation type="submission" date="2021-01" db="EMBL/GenBank/DDBJ databases">
        <authorList>
            <person name="Corre E."/>
            <person name="Pelletier E."/>
            <person name="Niang G."/>
            <person name="Scheremetjew M."/>
            <person name="Finn R."/>
            <person name="Kale V."/>
            <person name="Holt S."/>
            <person name="Cochrane G."/>
            <person name="Meng A."/>
            <person name="Brown T."/>
            <person name="Cohen L."/>
        </authorList>
    </citation>
    <scope>NUCLEOTIDE SEQUENCE</scope>
    <source>
        <strain evidence="7">GSBS06</strain>
    </source>
</reference>
<feature type="region of interest" description="Disordered" evidence="5">
    <location>
        <begin position="240"/>
        <end position="348"/>
    </location>
</feature>
<dbReference type="Pfam" id="PF16589">
    <property type="entry name" value="BRCT_2"/>
    <property type="match status" value="1"/>
</dbReference>
<feature type="domain" description="BRCT" evidence="6">
    <location>
        <begin position="91"/>
        <end position="179"/>
    </location>
</feature>
<dbReference type="PANTHER" id="PTHR12221:SF6">
    <property type="entry name" value="PESCADILLO HOMOLOG"/>
    <property type="match status" value="1"/>
</dbReference>
<keyword evidence="3" id="KW-0698">rRNA processing</keyword>
<evidence type="ECO:0000256" key="1">
    <source>
        <dbReference type="ARBA" id="ARBA00004123"/>
    </source>
</evidence>
<proteinExistence type="predicted"/>
<feature type="compositionally biased region" description="Acidic residues" evidence="5">
    <location>
        <begin position="281"/>
        <end position="300"/>
    </location>
</feature>
<comment type="subcellular location">
    <subcellularLocation>
        <location evidence="1">Nucleus</location>
    </subcellularLocation>
</comment>
<accession>A0A7S3LM16</accession>
<dbReference type="InterPro" id="IPR036420">
    <property type="entry name" value="BRCT_dom_sf"/>
</dbReference>
<evidence type="ECO:0000313" key="7">
    <source>
        <dbReference type="EMBL" id="CAE0434452.1"/>
    </source>
</evidence>
<sequence length="444" mass="51651">MELEKPTKAVEKGKLEPDQETKISKKTRQQIESEKRIKSLSKKLKSVSEEEPEEENGLEKKNLQPEEEEKKVFAGDEGQEAIQENQKKIEALTNLFGGMKFWLSREVPFEPLEFCITSFGGKVINGAGGFDARDESITHHVTDRDMIRDKIKSREYVQPQWVFDCINAKLVLPVSRYAPDAKDLPPHLSPFVDDVAEGYMPLYAEEINKLRSARATTSNVSGLKLLTKEESIRERKAIFETTTKMGEGDEGESSEEEDSQDEVEIKYNQELEAEKRGEKANEEEEEEEEEEDEEEQEEDEEHQREQQQQQQEEEEEKIEDEKVIVSKKKETKPEKSRFIGSRGYKSSKKGYVFRMGKQGLGYYLDVNANKAITFKPIGRRRSKRTQRIAQKKEEEEMRHMMMSKKAKRLYGRMQHGINKKNEKVQALKRKRDALSSENKKKRTR</sequence>
<name>A0A7S3LM16_9STRA</name>
<organism evidence="7">
    <name type="scientific">Aplanochytrium stocchinoi</name>
    <dbReference type="NCBI Taxonomy" id="215587"/>
    <lineage>
        <taxon>Eukaryota</taxon>
        <taxon>Sar</taxon>
        <taxon>Stramenopiles</taxon>
        <taxon>Bigyra</taxon>
        <taxon>Labyrinthulomycetes</taxon>
        <taxon>Thraustochytrida</taxon>
        <taxon>Thraustochytriidae</taxon>
        <taxon>Aplanochytrium</taxon>
    </lineage>
</organism>
<feature type="compositionally biased region" description="Basic and acidic residues" evidence="5">
    <location>
        <begin position="57"/>
        <end position="74"/>
    </location>
</feature>
<dbReference type="GO" id="GO:0070545">
    <property type="term" value="C:PeBoW complex"/>
    <property type="evidence" value="ECO:0007669"/>
    <property type="project" value="TreeGrafter"/>
</dbReference>
<dbReference type="PROSITE" id="PS50172">
    <property type="entry name" value="BRCT"/>
    <property type="match status" value="1"/>
</dbReference>